<keyword evidence="6" id="KW-1185">Reference proteome</keyword>
<dbReference type="GO" id="GO:0071204">
    <property type="term" value="C:histone pre-mRNA 3'end processing complex"/>
    <property type="evidence" value="ECO:0007669"/>
    <property type="project" value="TreeGrafter"/>
</dbReference>
<name>A0A9N9QNA3_9CUCU</name>
<dbReference type="Proteomes" id="UP001152799">
    <property type="component" value="Chromosome 2"/>
</dbReference>
<keyword evidence="2" id="KW-0694">RNA-binding</keyword>
<dbReference type="InterPro" id="IPR029344">
    <property type="entry name" value="SLBP_RNA_bind"/>
</dbReference>
<reference evidence="5" key="1">
    <citation type="submission" date="2022-01" db="EMBL/GenBank/DDBJ databases">
        <authorList>
            <person name="King R."/>
        </authorList>
    </citation>
    <scope>NUCLEOTIDE SEQUENCE</scope>
</reference>
<evidence type="ECO:0000256" key="3">
    <source>
        <dbReference type="SAM" id="MobiDB-lite"/>
    </source>
</evidence>
<dbReference type="OrthoDB" id="265795at2759"/>
<dbReference type="AlphaFoldDB" id="A0A9N9QNA3"/>
<feature type="compositionally biased region" description="Basic and acidic residues" evidence="3">
    <location>
        <begin position="46"/>
        <end position="59"/>
    </location>
</feature>
<organism evidence="5 6">
    <name type="scientific">Ceutorhynchus assimilis</name>
    <name type="common">cabbage seed weevil</name>
    <dbReference type="NCBI Taxonomy" id="467358"/>
    <lineage>
        <taxon>Eukaryota</taxon>
        <taxon>Metazoa</taxon>
        <taxon>Ecdysozoa</taxon>
        <taxon>Arthropoda</taxon>
        <taxon>Hexapoda</taxon>
        <taxon>Insecta</taxon>
        <taxon>Pterygota</taxon>
        <taxon>Neoptera</taxon>
        <taxon>Endopterygota</taxon>
        <taxon>Coleoptera</taxon>
        <taxon>Polyphaga</taxon>
        <taxon>Cucujiformia</taxon>
        <taxon>Curculionidae</taxon>
        <taxon>Ceutorhynchinae</taxon>
        <taxon>Ceutorhynchus</taxon>
    </lineage>
</organism>
<accession>A0A9N9QNA3</accession>
<dbReference type="GO" id="GO:0007076">
    <property type="term" value="P:mitotic chromosome condensation"/>
    <property type="evidence" value="ECO:0007669"/>
    <property type="project" value="UniProtKB-ARBA"/>
</dbReference>
<dbReference type="FunFam" id="1.10.8.1120:FF:000001">
    <property type="entry name" value="Histone RNA hairpin-binding protein-like"/>
    <property type="match status" value="1"/>
</dbReference>
<feature type="domain" description="Histone RNA hairpin-binding protein RNA-binding" evidence="4">
    <location>
        <begin position="73"/>
        <end position="139"/>
    </location>
</feature>
<gene>
    <name evidence="5" type="ORF">CEUTPL_LOCUS5585</name>
</gene>
<dbReference type="GO" id="GO:0005737">
    <property type="term" value="C:cytoplasm"/>
    <property type="evidence" value="ECO:0007669"/>
    <property type="project" value="TreeGrafter"/>
</dbReference>
<dbReference type="GO" id="GO:0003729">
    <property type="term" value="F:mRNA binding"/>
    <property type="evidence" value="ECO:0007669"/>
    <property type="project" value="InterPro"/>
</dbReference>
<comment type="similarity">
    <text evidence="1">Belongs to the SLBP family.</text>
</comment>
<dbReference type="EMBL" id="OU892278">
    <property type="protein sequence ID" value="CAG9764965.1"/>
    <property type="molecule type" value="Genomic_DNA"/>
</dbReference>
<sequence>MDENSKQENTSNGSTKRKPETSNEPDEIQDIEKEEKPSIRSRLGPKKTDDEQSDDSKDKPRPRKMQKKELETDPVVIAKREKQIEYGKNTNGYENYIRTVPKSERSMDDPRTPPKHGKYSRRAWDGLIKQWRIKLHKYDVEEL</sequence>
<dbReference type="PANTHER" id="PTHR17408">
    <property type="entry name" value="HISTONE RNA HAIRPIN-BINDING PROTEIN"/>
    <property type="match status" value="1"/>
</dbReference>
<evidence type="ECO:0000313" key="6">
    <source>
        <dbReference type="Proteomes" id="UP001152799"/>
    </source>
</evidence>
<dbReference type="GO" id="GO:0071207">
    <property type="term" value="F:histone pre-mRNA stem-loop binding"/>
    <property type="evidence" value="ECO:0007669"/>
    <property type="project" value="TreeGrafter"/>
</dbReference>
<evidence type="ECO:0000256" key="1">
    <source>
        <dbReference type="ARBA" id="ARBA00006151"/>
    </source>
</evidence>
<evidence type="ECO:0000313" key="5">
    <source>
        <dbReference type="EMBL" id="CAG9764965.1"/>
    </source>
</evidence>
<dbReference type="InterPro" id="IPR038294">
    <property type="entry name" value="SLBP_RNA_bind_sf"/>
</dbReference>
<dbReference type="GO" id="GO:0006398">
    <property type="term" value="P:mRNA 3'-end processing by stem-loop binding and cleavage"/>
    <property type="evidence" value="ECO:0007669"/>
    <property type="project" value="TreeGrafter"/>
</dbReference>
<evidence type="ECO:0000256" key="2">
    <source>
        <dbReference type="ARBA" id="ARBA00022884"/>
    </source>
</evidence>
<feature type="region of interest" description="Disordered" evidence="3">
    <location>
        <begin position="100"/>
        <end position="119"/>
    </location>
</feature>
<dbReference type="Gene3D" id="1.10.8.1120">
    <property type="entry name" value="Histone RNA hairpin-binding protein RNA-binding domain"/>
    <property type="match status" value="1"/>
</dbReference>
<dbReference type="InterPro" id="IPR026502">
    <property type="entry name" value="SLBP1/SLBP2"/>
</dbReference>
<evidence type="ECO:0000259" key="4">
    <source>
        <dbReference type="Pfam" id="PF15247"/>
    </source>
</evidence>
<dbReference type="GO" id="GO:0051028">
    <property type="term" value="P:mRNA transport"/>
    <property type="evidence" value="ECO:0007669"/>
    <property type="project" value="TreeGrafter"/>
</dbReference>
<proteinExistence type="inferred from homology"/>
<protein>
    <recommendedName>
        <fullName evidence="4">Histone RNA hairpin-binding protein RNA-binding domain-containing protein</fullName>
    </recommendedName>
</protein>
<dbReference type="PANTHER" id="PTHR17408:SF0">
    <property type="entry name" value="HISTONE RNA HAIRPIN-BINDING PROTEIN"/>
    <property type="match status" value="1"/>
</dbReference>
<dbReference type="Pfam" id="PF15247">
    <property type="entry name" value="SLBP_RNA_bind"/>
    <property type="match status" value="1"/>
</dbReference>
<feature type="compositionally biased region" description="Basic and acidic residues" evidence="3">
    <location>
        <begin position="101"/>
        <end position="112"/>
    </location>
</feature>
<feature type="region of interest" description="Disordered" evidence="3">
    <location>
        <begin position="1"/>
        <end position="75"/>
    </location>
</feature>